<reference evidence="2 3" key="1">
    <citation type="submission" date="2018-02" db="EMBL/GenBank/DDBJ databases">
        <title>Subsurface microbial communities from deep shales in Ohio and West Virginia, USA.</title>
        <authorList>
            <person name="Wrighton K."/>
        </authorList>
    </citation>
    <scope>NUCLEOTIDE SEQUENCE [LARGE SCALE GENOMIC DNA]</scope>
    <source>
        <strain evidence="2 3">OWC-G53F</strain>
    </source>
</reference>
<evidence type="ECO:0000313" key="3">
    <source>
        <dbReference type="Proteomes" id="UP000238071"/>
    </source>
</evidence>
<sequence>MDIRDRIVSGTATWGYCRERSKNRHNNAAHTMDSLPLYRFARLKPGKSGCENTLKLMAASALMDILMLTAVGKLDTKVFASNAPPRPGYRSRDERQVLLEGGRL</sequence>
<accession>A0A2S6H3C9</accession>
<keyword evidence="3" id="KW-1185">Reference proteome</keyword>
<evidence type="ECO:0000313" key="2">
    <source>
        <dbReference type="EMBL" id="PPK71998.1"/>
    </source>
</evidence>
<dbReference type="AlphaFoldDB" id="A0A2S6H3C9"/>
<dbReference type="RefSeq" id="WP_104423383.1">
    <property type="nucleotide sequence ID" value="NZ_PTIY01000005.1"/>
</dbReference>
<organism evidence="2 3">
    <name type="scientific">Methylobacter tundripaludum</name>
    <dbReference type="NCBI Taxonomy" id="173365"/>
    <lineage>
        <taxon>Bacteria</taxon>
        <taxon>Pseudomonadati</taxon>
        <taxon>Pseudomonadota</taxon>
        <taxon>Gammaproteobacteria</taxon>
        <taxon>Methylococcales</taxon>
        <taxon>Methylococcaceae</taxon>
        <taxon>Methylobacter</taxon>
    </lineage>
</organism>
<dbReference type="EMBL" id="PTIY01000005">
    <property type="protein sequence ID" value="PPK71998.1"/>
    <property type="molecule type" value="Genomic_DNA"/>
</dbReference>
<gene>
    <name evidence="2" type="ORF">B0F88_105110</name>
</gene>
<dbReference type="Proteomes" id="UP000238071">
    <property type="component" value="Unassembled WGS sequence"/>
</dbReference>
<comment type="caution">
    <text evidence="2">The sequence shown here is derived from an EMBL/GenBank/DDBJ whole genome shotgun (WGS) entry which is preliminary data.</text>
</comment>
<feature type="compositionally biased region" description="Basic and acidic residues" evidence="1">
    <location>
        <begin position="90"/>
        <end position="104"/>
    </location>
</feature>
<name>A0A2S6H3C9_9GAMM</name>
<feature type="region of interest" description="Disordered" evidence="1">
    <location>
        <begin position="81"/>
        <end position="104"/>
    </location>
</feature>
<evidence type="ECO:0000256" key="1">
    <source>
        <dbReference type="SAM" id="MobiDB-lite"/>
    </source>
</evidence>
<proteinExistence type="predicted"/>
<protein>
    <submittedName>
        <fullName evidence="2">Uncharacterized protein</fullName>
    </submittedName>
</protein>